<proteinExistence type="predicted"/>
<organism evidence="1">
    <name type="scientific">Micrurus surinamensis</name>
    <name type="common">Surinam coral snake</name>
    <dbReference type="NCBI Taxonomy" id="129470"/>
    <lineage>
        <taxon>Eukaryota</taxon>
        <taxon>Metazoa</taxon>
        <taxon>Chordata</taxon>
        <taxon>Craniata</taxon>
        <taxon>Vertebrata</taxon>
        <taxon>Euteleostomi</taxon>
        <taxon>Lepidosauria</taxon>
        <taxon>Squamata</taxon>
        <taxon>Bifurcata</taxon>
        <taxon>Unidentata</taxon>
        <taxon>Episquamata</taxon>
        <taxon>Toxicofera</taxon>
        <taxon>Serpentes</taxon>
        <taxon>Colubroidea</taxon>
        <taxon>Elapidae</taxon>
        <taxon>Elapinae</taxon>
        <taxon>Micrurus</taxon>
    </lineage>
</organism>
<sequence>MLLQRSSFTSYLLGLSDTHMHACYGAPEEGELALHQKDTADLSTVSSKAPFFLQSCLANVHPNWKVQREQEAACLHRAPTHLPTKVVPIYLLAEDMLSNC</sequence>
<dbReference type="EMBL" id="IACN01025191">
    <property type="protein sequence ID" value="LAB49193.1"/>
    <property type="molecule type" value="Transcribed_RNA"/>
</dbReference>
<reference evidence="1" key="2">
    <citation type="submission" date="2017-11" db="EMBL/GenBank/DDBJ databases">
        <title>Coralsnake Venomics: Analyses of Venom Gland Transcriptomes and Proteomes of Six Brazilian Taxa.</title>
        <authorList>
            <person name="Aird S.D."/>
            <person name="Jorge da Silva N."/>
            <person name="Qiu L."/>
            <person name="Villar-Briones A."/>
            <person name="Aparecida-Saddi V."/>
            <person name="Campos-Telles M.P."/>
            <person name="Grau M."/>
            <person name="Mikheyev A.S."/>
        </authorList>
    </citation>
    <scope>NUCLEOTIDE SEQUENCE</scope>
    <source>
        <tissue evidence="1">Venom_gland</tissue>
    </source>
</reference>
<reference evidence="1" key="1">
    <citation type="submission" date="2017-07" db="EMBL/GenBank/DDBJ databases">
        <authorList>
            <person name="Mikheyev A."/>
            <person name="Grau M."/>
        </authorList>
    </citation>
    <scope>NUCLEOTIDE SEQUENCE</scope>
    <source>
        <tissue evidence="1">Venom_gland</tissue>
    </source>
</reference>
<protein>
    <submittedName>
        <fullName evidence="1">Uncharacterized protein</fullName>
    </submittedName>
</protein>
<evidence type="ECO:0000313" key="1">
    <source>
        <dbReference type="EMBL" id="LAB49193.1"/>
    </source>
</evidence>
<name>A0A2D4NWC7_MICSU</name>
<accession>A0A2D4NWC7</accession>
<dbReference type="AlphaFoldDB" id="A0A2D4NWC7"/>